<comment type="caution">
    <text evidence="4">The sequence shown here is derived from an EMBL/GenBank/DDBJ whole genome shotgun (WGS) entry which is preliminary data.</text>
</comment>
<sequence length="322" mass="34638">MKAVRIHTHGGPDVMRVEEVPAPEPGPGEARVRLAACGVNFVDIYQRLGQYRLTLPVTLGQEGAGTVDAVGPQVSEVRVGDHVAFANVMGSYAAYVVAPAWRLVPVPSGLDDRIAAAVMLQGMTAHYLAHATYPLKPGDAALIHAGAGGVGQLLVQMAKRKGARAIATVSTDEKAEIARSVGADDTVLYSRTDFEVEVKRLTAERGVNVVYDSVGKDTFEKSLGCLARRGMMVLYGQSSGPVPPVDPQVLNAKGSLFLTRPTLHHHIHTREELLARAGDVLSWVRSGALRLRIDRDFPLAHAADAHRYLQDRQTKGKVLLIP</sequence>
<dbReference type="InterPro" id="IPR013149">
    <property type="entry name" value="ADH-like_C"/>
</dbReference>
<dbReference type="InterPro" id="IPR011032">
    <property type="entry name" value="GroES-like_sf"/>
</dbReference>
<accession>A0A537LFS5</accession>
<dbReference type="InterPro" id="IPR036291">
    <property type="entry name" value="NAD(P)-bd_dom_sf"/>
</dbReference>
<dbReference type="Pfam" id="PF00107">
    <property type="entry name" value="ADH_zinc_N"/>
    <property type="match status" value="1"/>
</dbReference>
<keyword evidence="1" id="KW-0521">NADP</keyword>
<evidence type="ECO:0000313" key="4">
    <source>
        <dbReference type="EMBL" id="TMJ06792.1"/>
    </source>
</evidence>
<dbReference type="InterPro" id="IPR047618">
    <property type="entry name" value="QOR-like"/>
</dbReference>
<evidence type="ECO:0000259" key="3">
    <source>
        <dbReference type="SMART" id="SM00829"/>
    </source>
</evidence>
<dbReference type="AlphaFoldDB" id="A0A537LFS5"/>
<evidence type="ECO:0000256" key="1">
    <source>
        <dbReference type="ARBA" id="ARBA00022857"/>
    </source>
</evidence>
<dbReference type="GO" id="GO:0005829">
    <property type="term" value="C:cytosol"/>
    <property type="evidence" value="ECO:0007669"/>
    <property type="project" value="TreeGrafter"/>
</dbReference>
<dbReference type="GO" id="GO:0008270">
    <property type="term" value="F:zinc ion binding"/>
    <property type="evidence" value="ECO:0007669"/>
    <property type="project" value="InterPro"/>
</dbReference>
<dbReference type="FunFam" id="3.40.50.720:FF:000053">
    <property type="entry name" value="Quinone oxidoreductase 1"/>
    <property type="match status" value="1"/>
</dbReference>
<dbReference type="Pfam" id="PF08240">
    <property type="entry name" value="ADH_N"/>
    <property type="match status" value="1"/>
</dbReference>
<dbReference type="GO" id="GO:0003960">
    <property type="term" value="F:quinone reductase (NADPH) activity"/>
    <property type="evidence" value="ECO:0007669"/>
    <property type="project" value="InterPro"/>
</dbReference>
<dbReference type="SUPFAM" id="SSF51735">
    <property type="entry name" value="NAD(P)-binding Rossmann-fold domains"/>
    <property type="match status" value="1"/>
</dbReference>
<dbReference type="SMART" id="SM00829">
    <property type="entry name" value="PKS_ER"/>
    <property type="match status" value="1"/>
</dbReference>
<dbReference type="PANTHER" id="PTHR48106:SF13">
    <property type="entry name" value="QUINONE OXIDOREDUCTASE-RELATED"/>
    <property type="match status" value="1"/>
</dbReference>
<dbReference type="PANTHER" id="PTHR48106">
    <property type="entry name" value="QUINONE OXIDOREDUCTASE PIG3-RELATED"/>
    <property type="match status" value="1"/>
</dbReference>
<dbReference type="SUPFAM" id="SSF50129">
    <property type="entry name" value="GroES-like"/>
    <property type="match status" value="1"/>
</dbReference>
<dbReference type="Gene3D" id="3.90.180.10">
    <property type="entry name" value="Medium-chain alcohol dehydrogenases, catalytic domain"/>
    <property type="match status" value="1"/>
</dbReference>
<dbReference type="Gene3D" id="3.40.50.720">
    <property type="entry name" value="NAD(P)-binding Rossmann-like Domain"/>
    <property type="match status" value="1"/>
</dbReference>
<keyword evidence="2" id="KW-0560">Oxidoreductase</keyword>
<reference evidence="4 5" key="1">
    <citation type="journal article" date="2019" name="Nat. Microbiol.">
        <title>Mediterranean grassland soil C-N compound turnover is dependent on rainfall and depth, and is mediated by genomically divergent microorganisms.</title>
        <authorList>
            <person name="Diamond S."/>
            <person name="Andeer P.F."/>
            <person name="Li Z."/>
            <person name="Crits-Christoph A."/>
            <person name="Burstein D."/>
            <person name="Anantharaman K."/>
            <person name="Lane K.R."/>
            <person name="Thomas B.C."/>
            <person name="Pan C."/>
            <person name="Northen T.R."/>
            <person name="Banfield J.F."/>
        </authorList>
    </citation>
    <scope>NUCLEOTIDE SEQUENCE [LARGE SCALE GENOMIC DNA]</scope>
    <source>
        <strain evidence="4">NP_2</strain>
    </source>
</reference>
<dbReference type="InterPro" id="IPR020843">
    <property type="entry name" value="ER"/>
</dbReference>
<protein>
    <submittedName>
        <fullName evidence="4">Quinone oxidoreductase</fullName>
    </submittedName>
</protein>
<proteinExistence type="predicted"/>
<dbReference type="CDD" id="cd05286">
    <property type="entry name" value="QOR2"/>
    <property type="match status" value="1"/>
</dbReference>
<dbReference type="Proteomes" id="UP000318661">
    <property type="component" value="Unassembled WGS sequence"/>
</dbReference>
<feature type="domain" description="Enoyl reductase (ER)" evidence="3">
    <location>
        <begin position="10"/>
        <end position="320"/>
    </location>
</feature>
<dbReference type="EMBL" id="VBAJ01000219">
    <property type="protein sequence ID" value="TMJ06792.1"/>
    <property type="molecule type" value="Genomic_DNA"/>
</dbReference>
<dbReference type="InterPro" id="IPR013154">
    <property type="entry name" value="ADH-like_N"/>
</dbReference>
<organism evidence="4 5">
    <name type="scientific">Candidatus Segetimicrobium genomatis</name>
    <dbReference type="NCBI Taxonomy" id="2569760"/>
    <lineage>
        <taxon>Bacteria</taxon>
        <taxon>Bacillati</taxon>
        <taxon>Candidatus Sysuimicrobiota</taxon>
        <taxon>Candidatus Sysuimicrobiia</taxon>
        <taxon>Candidatus Sysuimicrobiales</taxon>
        <taxon>Candidatus Segetimicrobiaceae</taxon>
        <taxon>Candidatus Segetimicrobium</taxon>
    </lineage>
</organism>
<evidence type="ECO:0000313" key="5">
    <source>
        <dbReference type="Proteomes" id="UP000318661"/>
    </source>
</evidence>
<evidence type="ECO:0000256" key="2">
    <source>
        <dbReference type="ARBA" id="ARBA00023002"/>
    </source>
</evidence>
<gene>
    <name evidence="4" type="ORF">E6G99_08545</name>
</gene>
<dbReference type="InterPro" id="IPR002364">
    <property type="entry name" value="Quin_OxRdtase/zeta-crystal_CS"/>
</dbReference>
<dbReference type="GO" id="GO:0070402">
    <property type="term" value="F:NADPH binding"/>
    <property type="evidence" value="ECO:0007669"/>
    <property type="project" value="TreeGrafter"/>
</dbReference>
<dbReference type="PROSITE" id="PS01162">
    <property type="entry name" value="QOR_ZETA_CRYSTAL"/>
    <property type="match status" value="1"/>
</dbReference>
<dbReference type="GO" id="GO:0035925">
    <property type="term" value="F:mRNA 3'-UTR AU-rich region binding"/>
    <property type="evidence" value="ECO:0007669"/>
    <property type="project" value="TreeGrafter"/>
</dbReference>
<name>A0A537LFS5_9BACT</name>